<evidence type="ECO:0000256" key="1">
    <source>
        <dbReference type="SAM" id="MobiDB-lite"/>
    </source>
</evidence>
<evidence type="ECO:0000313" key="2">
    <source>
        <dbReference type="EMBL" id="PWG66631.1"/>
    </source>
</evidence>
<evidence type="ECO:0000313" key="3">
    <source>
        <dbReference type="Proteomes" id="UP000245876"/>
    </source>
</evidence>
<comment type="caution">
    <text evidence="2">The sequence shown here is derived from an EMBL/GenBank/DDBJ whole genome shotgun (WGS) entry which is preliminary data.</text>
</comment>
<reference evidence="2 3" key="1">
    <citation type="journal article" date="2018" name="Int. J. Syst. Evol. Microbiol.">
        <title>Bifidobacterium callitrichidarum sp. nov. from the faeces of the emperor tamarin (Saguinus imperator).</title>
        <authorList>
            <person name="Modesto M."/>
            <person name="Michelini S."/>
            <person name="Sansosti M.C."/>
            <person name="De Filippo C."/>
            <person name="Cavalieri D."/>
            <person name="Qvirist L."/>
            <person name="Andlid T."/>
            <person name="Spiezio C."/>
            <person name="Sandri C."/>
            <person name="Pascarelli S."/>
            <person name="Sgorbati B."/>
            <person name="Mattarelli P."/>
        </authorList>
    </citation>
    <scope>NUCLEOTIDE SEQUENCE [LARGE SCALE GENOMIC DNA]</scope>
    <source>
        <strain evidence="2 3">TRI 5</strain>
    </source>
</reference>
<gene>
    <name evidence="2" type="ORF">DF196_01645</name>
</gene>
<name>A0A2U2NBV8_9BIFI</name>
<organism evidence="2 3">
    <name type="scientific">Bifidobacterium callitrichidarum</name>
    <dbReference type="NCBI Taxonomy" id="2052941"/>
    <lineage>
        <taxon>Bacteria</taxon>
        <taxon>Bacillati</taxon>
        <taxon>Actinomycetota</taxon>
        <taxon>Actinomycetes</taxon>
        <taxon>Bifidobacteriales</taxon>
        <taxon>Bifidobacteriaceae</taxon>
        <taxon>Bifidobacterium</taxon>
    </lineage>
</organism>
<dbReference type="Proteomes" id="UP000245876">
    <property type="component" value="Unassembled WGS sequence"/>
</dbReference>
<protein>
    <submittedName>
        <fullName evidence="2">Uncharacterized protein</fullName>
    </submittedName>
</protein>
<feature type="compositionally biased region" description="Basic and acidic residues" evidence="1">
    <location>
        <begin position="47"/>
        <end position="62"/>
    </location>
</feature>
<sequence>MAGKVTDAMAYMAINAMCVNSIGMTPREAAEAADEWFREHDRQISESAWEEGHRQGESDRKVPLYRTSNPYRKPSRPPES</sequence>
<feature type="region of interest" description="Disordered" evidence="1">
    <location>
        <begin position="47"/>
        <end position="80"/>
    </location>
</feature>
<accession>A0A2U2NBV8</accession>
<keyword evidence="3" id="KW-1185">Reference proteome</keyword>
<dbReference type="EMBL" id="QFFM01000003">
    <property type="protein sequence ID" value="PWG66631.1"/>
    <property type="molecule type" value="Genomic_DNA"/>
</dbReference>
<dbReference type="AlphaFoldDB" id="A0A2U2NBV8"/>
<dbReference type="OrthoDB" id="9993323at2"/>
<proteinExistence type="predicted"/>
<dbReference type="RefSeq" id="WP_109056200.1">
    <property type="nucleotide sequence ID" value="NZ_QFFM01000003.1"/>
</dbReference>